<feature type="region of interest" description="Disordered" evidence="2">
    <location>
        <begin position="1"/>
        <end position="99"/>
    </location>
</feature>
<feature type="compositionally biased region" description="Acidic residues" evidence="2">
    <location>
        <begin position="325"/>
        <end position="336"/>
    </location>
</feature>
<dbReference type="Proteomes" id="UP000323386">
    <property type="component" value="Unassembled WGS sequence"/>
</dbReference>
<evidence type="ECO:0000256" key="1">
    <source>
        <dbReference type="SAM" id="Coils"/>
    </source>
</evidence>
<dbReference type="PANTHER" id="PTHR38120:SF1">
    <property type="entry name" value="M PROTEIN, SEROTYPE 2.1"/>
    <property type="match status" value="1"/>
</dbReference>
<feature type="compositionally biased region" description="Basic and acidic residues" evidence="2">
    <location>
        <begin position="589"/>
        <end position="605"/>
    </location>
</feature>
<feature type="compositionally biased region" description="Basic residues" evidence="2">
    <location>
        <begin position="542"/>
        <end position="552"/>
    </location>
</feature>
<evidence type="ECO:0000313" key="4">
    <source>
        <dbReference type="Proteomes" id="UP000323386"/>
    </source>
</evidence>
<feature type="compositionally biased region" description="Acidic residues" evidence="2">
    <location>
        <begin position="500"/>
        <end position="519"/>
    </location>
</feature>
<feature type="compositionally biased region" description="Polar residues" evidence="2">
    <location>
        <begin position="830"/>
        <end position="846"/>
    </location>
</feature>
<evidence type="ECO:0000256" key="2">
    <source>
        <dbReference type="SAM" id="MobiDB-lite"/>
    </source>
</evidence>
<feature type="compositionally biased region" description="Basic and acidic residues" evidence="2">
    <location>
        <begin position="66"/>
        <end position="85"/>
    </location>
</feature>
<feature type="region of interest" description="Disordered" evidence="2">
    <location>
        <begin position="318"/>
        <end position="384"/>
    </location>
</feature>
<feature type="region of interest" description="Disordered" evidence="2">
    <location>
        <begin position="460"/>
        <end position="611"/>
    </location>
</feature>
<feature type="region of interest" description="Disordered" evidence="2">
    <location>
        <begin position="652"/>
        <end position="691"/>
    </location>
</feature>
<feature type="compositionally biased region" description="Acidic residues" evidence="2">
    <location>
        <begin position="346"/>
        <end position="358"/>
    </location>
</feature>
<gene>
    <name evidence="3" type="ORF">PSFLO_03455</name>
</gene>
<name>A0A5C3F0L4_9BASI</name>
<keyword evidence="4" id="KW-1185">Reference proteome</keyword>
<feature type="compositionally biased region" description="Low complexity" evidence="2">
    <location>
        <begin position="1026"/>
        <end position="1039"/>
    </location>
</feature>
<feature type="compositionally biased region" description="Low complexity" evidence="2">
    <location>
        <begin position="1179"/>
        <end position="1197"/>
    </location>
</feature>
<feature type="compositionally biased region" description="Low complexity" evidence="2">
    <location>
        <begin position="569"/>
        <end position="586"/>
    </location>
</feature>
<dbReference type="AlphaFoldDB" id="A0A5C3F0L4"/>
<feature type="region of interest" description="Disordered" evidence="2">
    <location>
        <begin position="720"/>
        <end position="1133"/>
    </location>
</feature>
<evidence type="ECO:0000313" key="3">
    <source>
        <dbReference type="EMBL" id="SPO37978.1"/>
    </source>
</evidence>
<feature type="region of interest" description="Disordered" evidence="2">
    <location>
        <begin position="244"/>
        <end position="268"/>
    </location>
</feature>
<feature type="compositionally biased region" description="Low complexity" evidence="2">
    <location>
        <begin position="1116"/>
        <end position="1130"/>
    </location>
</feature>
<feature type="compositionally biased region" description="Low complexity" evidence="2">
    <location>
        <begin position="36"/>
        <end position="62"/>
    </location>
</feature>
<dbReference type="PANTHER" id="PTHR38120">
    <property type="entry name" value="EXPRESSED PROTEIN"/>
    <property type="match status" value="1"/>
</dbReference>
<protein>
    <submittedName>
        <fullName evidence="3">Uncharacterized protein</fullName>
    </submittedName>
</protein>
<sequence length="1197" mass="123744">MTTEELRPVIPRTESHQSLANNPATSRPPPPRNRNRASQLRNASNGPRSGSSSNLSGPASPAATSPDKDVYQDDPDQAAHAHDGDDRDDDGNGVKGGRYGALGLAHDHAAVPSAIRTSSSGSARSYNSRLDAGYDADEIPRDEIEHALRGLSRDDLVVALGRAKVQMDEIDAKLDAQILASEELQASSNSLLSQLNLAEAENDSLNAVIRQREERIDDLMADQDRMESELYSRLQVIESLRKQLNESEKRRNDAERRYGDQTSTMDKERQYYADTEQLLKSQKATQAASYEKLLSQNHELHKEHERLSAKLAQLRAQGAFGGQGDESDGDGAEDGDGDGKGGGDDGQADDVDGSEDGADGAQPRRPRVAGRSVSGSKRHAARTLAEEKEYATLKEELATIQRSHTSLTEAIATLQTELRDVKGENATLRDQNETFIDILQEKTFSGALLSESAMISAGLGRQRLRGASGLMGPYESDEDEDDEDDEDADGGGADTTGDTSVDDEVDEQQDDYDDVDDVPDTPRAPTRKAAAASAQDSAGKTAGRKVPRRRKQSTSLLAPHPTDLASELGQSGSPQASGAAGAVQAPMSPEEKKKRQERRNERHGAVSDNVEELQKEVRELREANQALTLYIAKIIDRIIAREGYENILAVDGKGTVRGGGARRKQSRTNLRSSPYDTFDNPNQTKRSVSNASAASAASAATTSSSGSGVGGGLFRFGGGGGGGGDAAAAKSGKPVPPKPKRGSSIDWRSLPFLGGGSSNAAPEPNPNLRPLTLASTSPLIGGPSNSGGGTASTPTSAARKLRTSEEVEDEADVAERERIRSELLKRGIQPPSNQLVQSPNSPSTATMGGGGGGSSGGGFAAFFSRVVTGGSGGGAAAAGSAANAVDASQGTPDRSDALSDTSTTPGSRFNSLDSAATRVRSGTVGATNGGGEVFPRTSTPILSDPSKRREERSRAIQLSGNGLTEFGGGEGEGIGAAARARARARRDRTAHALARGGGAGGLGLADDEEWADGADTGTPDSRRGETSLSSESSSVSAAEGGAGGTGTETSGYLETSIAGDESYSLPPPPSSSSSQRMAGAGAGVSPLMGYGHPLPPLPSMTTGEEGEGEAEGQHDQAQTAAGAASTTTASKPGWKRALRRISILGSGASGGAAAEAASAATAAAAAAGTSLSPVEAGLTSSPVATTSSSSSAVEAEK</sequence>
<keyword evidence="1" id="KW-0175">Coiled coil</keyword>
<dbReference type="OrthoDB" id="2121319at2759"/>
<feature type="compositionally biased region" description="Basic and acidic residues" evidence="2">
    <location>
        <begin position="945"/>
        <end position="954"/>
    </location>
</feature>
<reference evidence="3 4" key="1">
    <citation type="submission" date="2018-03" db="EMBL/GenBank/DDBJ databases">
        <authorList>
            <person name="Guldener U."/>
        </authorList>
    </citation>
    <scope>NUCLEOTIDE SEQUENCE [LARGE SCALE GENOMIC DNA]</scope>
    <source>
        <strain evidence="3 4">DAOM196992</strain>
    </source>
</reference>
<feature type="region of interest" description="Disordered" evidence="2">
    <location>
        <begin position="1164"/>
        <end position="1197"/>
    </location>
</feature>
<feature type="compositionally biased region" description="Polar residues" evidence="2">
    <location>
        <begin position="886"/>
        <end position="914"/>
    </location>
</feature>
<feature type="compositionally biased region" description="Low complexity" evidence="2">
    <location>
        <begin position="521"/>
        <end position="538"/>
    </location>
</feature>
<proteinExistence type="predicted"/>
<accession>A0A5C3F0L4</accession>
<feature type="compositionally biased region" description="Polar residues" evidence="2">
    <location>
        <begin position="667"/>
        <end position="686"/>
    </location>
</feature>
<feature type="compositionally biased region" description="Acidic residues" evidence="2">
    <location>
        <begin position="475"/>
        <end position="489"/>
    </location>
</feature>
<dbReference type="EMBL" id="OOIP01000008">
    <property type="protein sequence ID" value="SPO37978.1"/>
    <property type="molecule type" value="Genomic_DNA"/>
</dbReference>
<organism evidence="3 4">
    <name type="scientific">Pseudozyma flocculosa</name>
    <dbReference type="NCBI Taxonomy" id="84751"/>
    <lineage>
        <taxon>Eukaryota</taxon>
        <taxon>Fungi</taxon>
        <taxon>Dikarya</taxon>
        <taxon>Basidiomycota</taxon>
        <taxon>Ustilaginomycotina</taxon>
        <taxon>Ustilaginomycetes</taxon>
        <taxon>Ustilaginales</taxon>
        <taxon>Ustilaginaceae</taxon>
        <taxon>Pseudozyma</taxon>
    </lineage>
</organism>
<feature type="compositionally biased region" description="Basic and acidic residues" evidence="2">
    <location>
        <begin position="813"/>
        <end position="825"/>
    </location>
</feature>
<feature type="compositionally biased region" description="Gly residues" evidence="2">
    <location>
        <begin position="965"/>
        <end position="974"/>
    </location>
</feature>
<feature type="compositionally biased region" description="Gly residues" evidence="2">
    <location>
        <begin position="847"/>
        <end position="859"/>
    </location>
</feature>
<feature type="coiled-coil region" evidence="1">
    <location>
        <begin position="290"/>
        <end position="317"/>
    </location>
</feature>